<dbReference type="EMBL" id="NIDF01000123">
    <property type="protein sequence ID" value="TYJ52650.1"/>
    <property type="molecule type" value="Genomic_DNA"/>
</dbReference>
<name>A0A5D3ARE8_9TREE</name>
<feature type="compositionally biased region" description="Low complexity" evidence="1">
    <location>
        <begin position="33"/>
        <end position="54"/>
    </location>
</feature>
<evidence type="ECO:0000256" key="1">
    <source>
        <dbReference type="SAM" id="MobiDB-lite"/>
    </source>
</evidence>
<reference evidence="2 3" key="1">
    <citation type="submission" date="2017-05" db="EMBL/GenBank/DDBJ databases">
        <title>The Genome Sequence of Tsuchiyaea wingfieldii DSM 27421.</title>
        <authorList>
            <person name="Cuomo C."/>
            <person name="Passer A."/>
            <person name="Billmyre B."/>
            <person name="Heitman J."/>
        </authorList>
    </citation>
    <scope>NUCLEOTIDE SEQUENCE [LARGE SCALE GENOMIC DNA]</scope>
    <source>
        <strain evidence="2 3">DSM 27421</strain>
    </source>
</reference>
<organism evidence="2 3">
    <name type="scientific">Cryptococcus floricola</name>
    <dbReference type="NCBI Taxonomy" id="2591691"/>
    <lineage>
        <taxon>Eukaryota</taxon>
        <taxon>Fungi</taxon>
        <taxon>Dikarya</taxon>
        <taxon>Basidiomycota</taxon>
        <taxon>Agaricomycotina</taxon>
        <taxon>Tremellomycetes</taxon>
        <taxon>Tremellales</taxon>
        <taxon>Cryptococcaceae</taxon>
        <taxon>Cryptococcus</taxon>
    </lineage>
</organism>
<feature type="region of interest" description="Disordered" evidence="1">
    <location>
        <begin position="1"/>
        <end position="140"/>
    </location>
</feature>
<evidence type="ECO:0000313" key="2">
    <source>
        <dbReference type="EMBL" id="TYJ52650.1"/>
    </source>
</evidence>
<dbReference type="AlphaFoldDB" id="A0A5D3ARE8"/>
<sequence length="140" mass="15123">MSISYLDYEQPPLEGEKTWDEEQEILPKQRSYTTPAPSQTADTTTASSDTHSTSKYVADVDDSRDASSDTHSTSKYVADVDDSQEAGANHDLEEGEIADEDSKATSAGAPKNGRATEESSSRAGSIHRQSRHTSSYASSE</sequence>
<dbReference type="Proteomes" id="UP000322245">
    <property type="component" value="Unassembled WGS sequence"/>
</dbReference>
<gene>
    <name evidence="2" type="ORF">B9479_006742</name>
</gene>
<comment type="caution">
    <text evidence="2">The sequence shown here is derived from an EMBL/GenBank/DDBJ whole genome shotgun (WGS) entry which is preliminary data.</text>
</comment>
<accession>A0A5D3ARE8</accession>
<proteinExistence type="predicted"/>
<evidence type="ECO:0000313" key="3">
    <source>
        <dbReference type="Proteomes" id="UP000322245"/>
    </source>
</evidence>
<protein>
    <submittedName>
        <fullName evidence="2">Uncharacterized protein</fullName>
    </submittedName>
</protein>
<keyword evidence="3" id="KW-1185">Reference proteome</keyword>